<keyword evidence="2" id="KW-1185">Reference proteome</keyword>
<dbReference type="VEuPathDB" id="MicrosporidiaDB:CWI38_2157p0010"/>
<evidence type="ECO:0000313" key="1">
    <source>
        <dbReference type="EMBL" id="TBU09363.1"/>
    </source>
</evidence>
<sequence>MDNRNKLKQSIRVDKRYSNKREIIVITRKTLREVIEEITDFGISIKYDNNLLFTNQKIIILGDYNLEQTRELEDKVLNNHMNYGLYELYLYANIYKHQNKISSPDKIFSNTPIRTDGIEIITINHKLIIAETFEL</sequence>
<dbReference type="AlphaFoldDB" id="A0A4Q9LLX5"/>
<organism evidence="1 2">
    <name type="scientific">Hamiltosporidium tvaerminnensis</name>
    <dbReference type="NCBI Taxonomy" id="1176355"/>
    <lineage>
        <taxon>Eukaryota</taxon>
        <taxon>Fungi</taxon>
        <taxon>Fungi incertae sedis</taxon>
        <taxon>Microsporidia</taxon>
        <taxon>Dubosqiidae</taxon>
        <taxon>Hamiltosporidium</taxon>
    </lineage>
</organism>
<feature type="non-terminal residue" evidence="1">
    <location>
        <position position="135"/>
    </location>
</feature>
<dbReference type="Proteomes" id="UP000292282">
    <property type="component" value="Unassembled WGS sequence"/>
</dbReference>
<proteinExistence type="predicted"/>
<protein>
    <submittedName>
        <fullName evidence="1">Uncharacterized protein</fullName>
    </submittedName>
</protein>
<evidence type="ECO:0000313" key="2">
    <source>
        <dbReference type="Proteomes" id="UP000292282"/>
    </source>
</evidence>
<name>A0A4Q9LLX5_9MICR</name>
<comment type="caution">
    <text evidence="1">The sequence shown here is derived from an EMBL/GenBank/DDBJ whole genome shotgun (WGS) entry which is preliminary data.</text>
</comment>
<gene>
    <name evidence="1" type="ORF">CWI38_2157p0010</name>
</gene>
<accession>A0A4Q9LLX5</accession>
<reference evidence="1 2" key="1">
    <citation type="submission" date="2017-12" db="EMBL/GenBank/DDBJ databases">
        <authorList>
            <person name="Pombert J.-F."/>
            <person name="Haag K.L."/>
            <person name="Ebert D."/>
        </authorList>
    </citation>
    <scope>NUCLEOTIDE SEQUENCE [LARGE SCALE GENOMIC DNA]</scope>
    <source>
        <strain evidence="1">IL-G-3</strain>
    </source>
</reference>
<dbReference type="EMBL" id="PITK01002157">
    <property type="protein sequence ID" value="TBU09363.1"/>
    <property type="molecule type" value="Genomic_DNA"/>
</dbReference>